<evidence type="ECO:0000313" key="6">
    <source>
        <dbReference type="Proteomes" id="UP000305674"/>
    </source>
</evidence>
<evidence type="ECO:0000256" key="3">
    <source>
        <dbReference type="PIRSR" id="PIRSR613078-1"/>
    </source>
</evidence>
<proteinExistence type="predicted"/>
<keyword evidence="2" id="KW-0413">Isomerase</keyword>
<dbReference type="PROSITE" id="PS00175">
    <property type="entry name" value="PG_MUTASE"/>
    <property type="match status" value="1"/>
</dbReference>
<dbReference type="CDD" id="cd07067">
    <property type="entry name" value="HP_PGM_like"/>
    <property type="match status" value="1"/>
</dbReference>
<comment type="caution">
    <text evidence="5">The sequence shown here is derived from an EMBL/GenBank/DDBJ whole genome shotgun (WGS) entry which is preliminary data.</text>
</comment>
<evidence type="ECO:0000256" key="2">
    <source>
        <dbReference type="ARBA" id="ARBA00023235"/>
    </source>
</evidence>
<feature type="binding site" evidence="4">
    <location>
        <begin position="41"/>
        <end position="48"/>
    </location>
    <ligand>
        <name>substrate</name>
    </ligand>
</feature>
<reference evidence="5 6" key="1">
    <citation type="submission" date="2019-04" db="EMBL/GenBank/DDBJ databases">
        <authorList>
            <person name="Hwang J.C."/>
        </authorList>
    </citation>
    <scope>NUCLEOTIDE SEQUENCE [LARGE SCALE GENOMIC DNA]</scope>
    <source>
        <strain evidence="5 6">IMCC35001</strain>
    </source>
</reference>
<dbReference type="InterPro" id="IPR001345">
    <property type="entry name" value="PG/BPGM_mutase_AS"/>
</dbReference>
<gene>
    <name evidence="5" type="ORF">FCL40_15770</name>
</gene>
<sequence length="218" mass="24115">MSCWRGTLPQGRALFSSIGGILLARSVVQTTPAVTQFYLIRHGETLWNRQRRLQGSQNSPLTEAGLAQAEALSRELATLEFDAIYASPLERARITAEIINQPHGLPLQLDDGLKERAFGVLEGCHREEQAELWQALSLRFSQNRVDVPGFEPADQLQSRALDALQRIHLAHPQGRVAIVSHGEWLRSVGNAQAGHPAWSDKTELQGNASFITLTWPIG</sequence>
<protein>
    <submittedName>
        <fullName evidence="5">Histidine phosphatase family protein</fullName>
    </submittedName>
</protein>
<dbReference type="InterPro" id="IPR029033">
    <property type="entry name" value="His_PPase_superfam"/>
</dbReference>
<accession>A0A4U1BAW8</accession>
<dbReference type="InterPro" id="IPR050275">
    <property type="entry name" value="PGM_Phosphatase"/>
</dbReference>
<keyword evidence="6" id="KW-1185">Reference proteome</keyword>
<evidence type="ECO:0000313" key="5">
    <source>
        <dbReference type="EMBL" id="TKB47308.1"/>
    </source>
</evidence>
<evidence type="ECO:0000256" key="4">
    <source>
        <dbReference type="PIRSR" id="PIRSR613078-2"/>
    </source>
</evidence>
<name>A0A4U1BAW8_9GAMM</name>
<dbReference type="GO" id="GO:0005737">
    <property type="term" value="C:cytoplasm"/>
    <property type="evidence" value="ECO:0007669"/>
    <property type="project" value="TreeGrafter"/>
</dbReference>
<dbReference type="SMART" id="SM00855">
    <property type="entry name" value="PGAM"/>
    <property type="match status" value="1"/>
</dbReference>
<dbReference type="Pfam" id="PF00300">
    <property type="entry name" value="His_Phos_1"/>
    <property type="match status" value="1"/>
</dbReference>
<dbReference type="EMBL" id="SWCI01000014">
    <property type="protein sequence ID" value="TKB47308.1"/>
    <property type="molecule type" value="Genomic_DNA"/>
</dbReference>
<dbReference type="SUPFAM" id="SSF53254">
    <property type="entry name" value="Phosphoglycerate mutase-like"/>
    <property type="match status" value="1"/>
</dbReference>
<feature type="binding site" evidence="4">
    <location>
        <position position="91"/>
    </location>
    <ligand>
        <name>substrate</name>
    </ligand>
</feature>
<dbReference type="InterPro" id="IPR013078">
    <property type="entry name" value="His_Pase_superF_clade-1"/>
</dbReference>
<dbReference type="PANTHER" id="PTHR48100:SF1">
    <property type="entry name" value="HISTIDINE PHOSPHATASE FAMILY PROTEIN-RELATED"/>
    <property type="match status" value="1"/>
</dbReference>
<feature type="active site" description="Tele-phosphohistidine intermediate" evidence="3">
    <location>
        <position position="42"/>
    </location>
</feature>
<dbReference type="AlphaFoldDB" id="A0A4U1BAW8"/>
<dbReference type="Gene3D" id="3.40.50.1240">
    <property type="entry name" value="Phosphoglycerate mutase-like"/>
    <property type="match status" value="1"/>
</dbReference>
<dbReference type="OrthoDB" id="9781415at2"/>
<dbReference type="Proteomes" id="UP000305674">
    <property type="component" value="Unassembled WGS sequence"/>
</dbReference>
<keyword evidence="1" id="KW-0324">Glycolysis</keyword>
<dbReference type="PANTHER" id="PTHR48100">
    <property type="entry name" value="BROAD-SPECIFICITY PHOSPHATASE YOR283W-RELATED"/>
    <property type="match status" value="1"/>
</dbReference>
<feature type="active site" description="Proton donor/acceptor" evidence="3">
    <location>
        <position position="115"/>
    </location>
</feature>
<organism evidence="5 6">
    <name type="scientific">Ferrimonas sediminicola</name>
    <dbReference type="NCBI Taxonomy" id="2569538"/>
    <lineage>
        <taxon>Bacteria</taxon>
        <taxon>Pseudomonadati</taxon>
        <taxon>Pseudomonadota</taxon>
        <taxon>Gammaproteobacteria</taxon>
        <taxon>Alteromonadales</taxon>
        <taxon>Ferrimonadaceae</taxon>
        <taxon>Ferrimonas</taxon>
    </lineage>
</organism>
<dbReference type="GO" id="GO:0016791">
    <property type="term" value="F:phosphatase activity"/>
    <property type="evidence" value="ECO:0007669"/>
    <property type="project" value="TreeGrafter"/>
</dbReference>
<evidence type="ECO:0000256" key="1">
    <source>
        <dbReference type="ARBA" id="ARBA00023152"/>
    </source>
</evidence>